<dbReference type="AlphaFoldDB" id="A0AAD6LLZ1"/>
<proteinExistence type="predicted"/>
<reference evidence="2" key="1">
    <citation type="journal article" date="2023" name="Mol. Ecol. Resour.">
        <title>Chromosome-level genome assembly of a triploid poplar Populus alba 'Berolinensis'.</title>
        <authorList>
            <person name="Chen S."/>
            <person name="Yu Y."/>
            <person name="Wang X."/>
            <person name="Wang S."/>
            <person name="Zhang T."/>
            <person name="Zhou Y."/>
            <person name="He R."/>
            <person name="Meng N."/>
            <person name="Wang Y."/>
            <person name="Liu W."/>
            <person name="Liu Z."/>
            <person name="Liu J."/>
            <person name="Guo Q."/>
            <person name="Huang H."/>
            <person name="Sederoff R.R."/>
            <person name="Wang G."/>
            <person name="Qu G."/>
            <person name="Chen S."/>
        </authorList>
    </citation>
    <scope>NUCLEOTIDE SEQUENCE</scope>
    <source>
        <strain evidence="2">SC-2020</strain>
    </source>
</reference>
<sequence length="99" mass="11052">MARSSDEKWKSNNLGIKTFKELSTNSVNGEIDANDSGRSSLKMNKKRTRDPLGQTKSRSLTKKGGGKEFKPPSNLFAEKEGPQVHWQNPYIRIANPSTC</sequence>
<name>A0AAD6LLZ1_9ROSI</name>
<feature type="region of interest" description="Disordered" evidence="1">
    <location>
        <begin position="24"/>
        <end position="83"/>
    </location>
</feature>
<gene>
    <name evidence="2" type="ORF">NC653_034084</name>
</gene>
<keyword evidence="3" id="KW-1185">Reference proteome</keyword>
<comment type="caution">
    <text evidence="2">The sequence shown here is derived from an EMBL/GenBank/DDBJ whole genome shotgun (WGS) entry which is preliminary data.</text>
</comment>
<dbReference type="Proteomes" id="UP001164929">
    <property type="component" value="Chromosome 15"/>
</dbReference>
<dbReference type="EMBL" id="JAQIZT010000015">
    <property type="protein sequence ID" value="KAJ6969445.1"/>
    <property type="molecule type" value="Genomic_DNA"/>
</dbReference>
<organism evidence="2 3">
    <name type="scientific">Populus alba x Populus x berolinensis</name>
    <dbReference type="NCBI Taxonomy" id="444605"/>
    <lineage>
        <taxon>Eukaryota</taxon>
        <taxon>Viridiplantae</taxon>
        <taxon>Streptophyta</taxon>
        <taxon>Embryophyta</taxon>
        <taxon>Tracheophyta</taxon>
        <taxon>Spermatophyta</taxon>
        <taxon>Magnoliopsida</taxon>
        <taxon>eudicotyledons</taxon>
        <taxon>Gunneridae</taxon>
        <taxon>Pentapetalae</taxon>
        <taxon>rosids</taxon>
        <taxon>fabids</taxon>
        <taxon>Malpighiales</taxon>
        <taxon>Salicaceae</taxon>
        <taxon>Saliceae</taxon>
        <taxon>Populus</taxon>
    </lineage>
</organism>
<accession>A0AAD6LLZ1</accession>
<evidence type="ECO:0000313" key="3">
    <source>
        <dbReference type="Proteomes" id="UP001164929"/>
    </source>
</evidence>
<evidence type="ECO:0000256" key="1">
    <source>
        <dbReference type="SAM" id="MobiDB-lite"/>
    </source>
</evidence>
<evidence type="ECO:0000313" key="2">
    <source>
        <dbReference type="EMBL" id="KAJ6969445.1"/>
    </source>
</evidence>
<protein>
    <submittedName>
        <fullName evidence="2">Uncharacterized protein</fullName>
    </submittedName>
</protein>